<protein>
    <recommendedName>
        <fullName evidence="4">SMP domain-containing protein</fullName>
    </recommendedName>
</protein>
<proteinExistence type="inferred from homology"/>
<dbReference type="Pfam" id="PF04927">
    <property type="entry name" value="SMP"/>
    <property type="match status" value="3"/>
</dbReference>
<evidence type="ECO:0000259" key="4">
    <source>
        <dbReference type="Pfam" id="PF04927"/>
    </source>
</evidence>
<dbReference type="EMBL" id="OOIL02000038">
    <property type="protein sequence ID" value="VFQ59670.1"/>
    <property type="molecule type" value="Genomic_DNA"/>
</dbReference>
<sequence>MSENAKVSLRRLTFARMGSCDFMDILEFIHTSKCFNVSESVHENLNLDPVKGCRSLDLTTRGLPPTDPEQPRRPDNVLQQDPIKYEDVFDVSSGHLASKPITPQDAAAMQSAENVTLGHCQKGGPAAVMQSAASHNARFAGVSPDDVTDVIRDPGISISQTNVGGRPVVVEAIGPDVVGTYVRGDNTREARERSPVGPPQGVVSDKITIGEALEATAISAGDKPVDQSDAAAIQAAEARATGLGEILPGGIGAEAQRAATRNARITKDEFKTKLGDVLTDAKEKLVDDKGVTLEDAVGVVGAEARNKEGHTTRPGGVAATVAAAAALNQETAFNVTV</sequence>
<evidence type="ECO:0000313" key="6">
    <source>
        <dbReference type="Proteomes" id="UP000595140"/>
    </source>
</evidence>
<feature type="region of interest" description="Disordered" evidence="3">
    <location>
        <begin position="59"/>
        <end position="78"/>
    </location>
</feature>
<dbReference type="PANTHER" id="PTHR31174:SF31">
    <property type="entry name" value="LATE EMBRYOGENESIS ABUNDANT PROTEIN 3"/>
    <property type="match status" value="1"/>
</dbReference>
<keyword evidence="2" id="KW-0677">Repeat</keyword>
<dbReference type="InterPro" id="IPR007011">
    <property type="entry name" value="LEA_SMP_dom"/>
</dbReference>
<dbReference type="AlphaFoldDB" id="A0A484K2I5"/>
<comment type="similarity">
    <text evidence="1">Belongs to the LEA type SMP family.</text>
</comment>
<evidence type="ECO:0000313" key="5">
    <source>
        <dbReference type="EMBL" id="VFQ59670.1"/>
    </source>
</evidence>
<evidence type="ECO:0000256" key="3">
    <source>
        <dbReference type="SAM" id="MobiDB-lite"/>
    </source>
</evidence>
<organism evidence="5 6">
    <name type="scientific">Cuscuta campestris</name>
    <dbReference type="NCBI Taxonomy" id="132261"/>
    <lineage>
        <taxon>Eukaryota</taxon>
        <taxon>Viridiplantae</taxon>
        <taxon>Streptophyta</taxon>
        <taxon>Embryophyta</taxon>
        <taxon>Tracheophyta</taxon>
        <taxon>Spermatophyta</taxon>
        <taxon>Magnoliopsida</taxon>
        <taxon>eudicotyledons</taxon>
        <taxon>Gunneridae</taxon>
        <taxon>Pentapetalae</taxon>
        <taxon>asterids</taxon>
        <taxon>lamiids</taxon>
        <taxon>Solanales</taxon>
        <taxon>Convolvulaceae</taxon>
        <taxon>Cuscuteae</taxon>
        <taxon>Cuscuta</taxon>
        <taxon>Cuscuta subgen. Grammica</taxon>
        <taxon>Cuscuta sect. Cleistogrammica</taxon>
    </lineage>
</organism>
<dbReference type="InterPro" id="IPR042971">
    <property type="entry name" value="LEA_SMP"/>
</dbReference>
<reference evidence="5 6" key="1">
    <citation type="submission" date="2018-04" db="EMBL/GenBank/DDBJ databases">
        <authorList>
            <person name="Vogel A."/>
        </authorList>
    </citation>
    <scope>NUCLEOTIDE SEQUENCE [LARGE SCALE GENOMIC DNA]</scope>
</reference>
<feature type="domain" description="SMP" evidence="4">
    <location>
        <begin position="83"/>
        <end position="138"/>
    </location>
</feature>
<evidence type="ECO:0000256" key="1">
    <source>
        <dbReference type="ARBA" id="ARBA00010733"/>
    </source>
</evidence>
<gene>
    <name evidence="5" type="ORF">CCAM_LOCUS1446</name>
</gene>
<feature type="domain" description="SMP" evidence="4">
    <location>
        <begin position="207"/>
        <end position="264"/>
    </location>
</feature>
<evidence type="ECO:0000256" key="2">
    <source>
        <dbReference type="ARBA" id="ARBA00022737"/>
    </source>
</evidence>
<dbReference type="OrthoDB" id="2014755at2759"/>
<dbReference type="PANTHER" id="PTHR31174">
    <property type="entry name" value="SEED MATURATION FAMILY PROTEIN"/>
    <property type="match status" value="1"/>
</dbReference>
<name>A0A484K2I5_9ASTE</name>
<accession>A0A484K2I5</accession>
<dbReference type="Proteomes" id="UP000595140">
    <property type="component" value="Unassembled WGS sequence"/>
</dbReference>
<keyword evidence="6" id="KW-1185">Reference proteome</keyword>
<feature type="domain" description="SMP" evidence="4">
    <location>
        <begin position="272"/>
        <end position="330"/>
    </location>
</feature>